<dbReference type="EMBL" id="CP055899">
    <property type="protein sequence ID" value="QKX56473.1"/>
    <property type="molecule type" value="Genomic_DNA"/>
</dbReference>
<feature type="domain" description="PXA" evidence="6">
    <location>
        <begin position="477"/>
        <end position="666"/>
    </location>
</feature>
<feature type="transmembrane region" description="Helical" evidence="3">
    <location>
        <begin position="165"/>
        <end position="183"/>
    </location>
</feature>
<dbReference type="Pfam" id="PF00615">
    <property type="entry name" value="RGS"/>
    <property type="match status" value="1"/>
</dbReference>
<dbReference type="PROSITE" id="PS50195">
    <property type="entry name" value="PX"/>
    <property type="match status" value="1"/>
</dbReference>
<keyword evidence="3" id="KW-1133">Transmembrane helix</keyword>
<feature type="transmembrane region" description="Helical" evidence="3">
    <location>
        <begin position="79"/>
        <end position="99"/>
    </location>
</feature>
<evidence type="ECO:0000256" key="1">
    <source>
        <dbReference type="ARBA" id="ARBA00010883"/>
    </source>
</evidence>
<dbReference type="SMART" id="SM00315">
    <property type="entry name" value="RGS"/>
    <property type="match status" value="1"/>
</dbReference>
<dbReference type="Gene3D" id="3.30.1520.10">
    <property type="entry name" value="Phox-like domain"/>
    <property type="match status" value="1"/>
</dbReference>
<dbReference type="GeneID" id="55991081"/>
<keyword evidence="8" id="KW-1185">Reference proteome</keyword>
<feature type="compositionally biased region" description="Polar residues" evidence="2">
    <location>
        <begin position="686"/>
        <end position="696"/>
    </location>
</feature>
<evidence type="ECO:0000313" key="7">
    <source>
        <dbReference type="EMBL" id="QKX56473.1"/>
    </source>
</evidence>
<dbReference type="InterPro" id="IPR044926">
    <property type="entry name" value="RGS_subdomain_2"/>
</dbReference>
<dbReference type="Pfam" id="PF08628">
    <property type="entry name" value="Nexin_C"/>
    <property type="match status" value="1"/>
</dbReference>
<evidence type="ECO:0000256" key="2">
    <source>
        <dbReference type="SAM" id="MobiDB-lite"/>
    </source>
</evidence>
<feature type="region of interest" description="Disordered" evidence="2">
    <location>
        <begin position="678"/>
        <end position="700"/>
    </location>
</feature>
<dbReference type="PANTHER" id="PTHR22775:SF3">
    <property type="entry name" value="SORTING NEXIN-13"/>
    <property type="match status" value="1"/>
</dbReference>
<dbReference type="PROSITE" id="PS50132">
    <property type="entry name" value="RGS"/>
    <property type="match status" value="1"/>
</dbReference>
<keyword evidence="3" id="KW-0472">Membrane</keyword>
<proteinExistence type="inferred from homology"/>
<comment type="similarity">
    <text evidence="1">Belongs to the sorting nexin family.</text>
</comment>
<evidence type="ECO:0000256" key="3">
    <source>
        <dbReference type="SAM" id="Phobius"/>
    </source>
</evidence>
<dbReference type="InterPro" id="IPR016137">
    <property type="entry name" value="RGS"/>
</dbReference>
<organism evidence="7 8">
    <name type="scientific">Talaromyces rugulosus</name>
    <name type="common">Penicillium rugulosum</name>
    <dbReference type="NCBI Taxonomy" id="121627"/>
    <lineage>
        <taxon>Eukaryota</taxon>
        <taxon>Fungi</taxon>
        <taxon>Dikarya</taxon>
        <taxon>Ascomycota</taxon>
        <taxon>Pezizomycotina</taxon>
        <taxon>Eurotiomycetes</taxon>
        <taxon>Eurotiomycetidae</taxon>
        <taxon>Eurotiales</taxon>
        <taxon>Trichocomaceae</taxon>
        <taxon>Talaromyces</taxon>
        <taxon>Talaromyces sect. Islandici</taxon>
    </lineage>
</organism>
<dbReference type="Pfam" id="PF00787">
    <property type="entry name" value="PX"/>
    <property type="match status" value="1"/>
</dbReference>
<evidence type="ECO:0000259" key="4">
    <source>
        <dbReference type="PROSITE" id="PS50132"/>
    </source>
</evidence>
<dbReference type="InterPro" id="IPR036871">
    <property type="entry name" value="PX_dom_sf"/>
</dbReference>
<evidence type="ECO:0008006" key="9">
    <source>
        <dbReference type="Google" id="ProtNLM"/>
    </source>
</evidence>
<feature type="region of interest" description="Disordered" evidence="2">
    <location>
        <begin position="1061"/>
        <end position="1121"/>
    </location>
</feature>
<feature type="non-terminal residue" evidence="7">
    <location>
        <position position="1"/>
    </location>
</feature>
<feature type="compositionally biased region" description="Polar residues" evidence="2">
    <location>
        <begin position="1030"/>
        <end position="1046"/>
    </location>
</feature>
<protein>
    <recommendedName>
        <fullName evidence="9">PXA domain-containing protein</fullName>
    </recommendedName>
</protein>
<feature type="compositionally biased region" description="Low complexity" evidence="2">
    <location>
        <begin position="940"/>
        <end position="957"/>
    </location>
</feature>
<dbReference type="RefSeq" id="XP_035342651.1">
    <property type="nucleotide sequence ID" value="XM_035486758.1"/>
</dbReference>
<gene>
    <name evidence="7" type="ORF">TRUGW13939_03578</name>
</gene>
<dbReference type="InterPro" id="IPR001683">
    <property type="entry name" value="PX_dom"/>
</dbReference>
<feature type="transmembrane region" description="Helical" evidence="3">
    <location>
        <begin position="7"/>
        <end position="29"/>
    </location>
</feature>
<dbReference type="GO" id="GO:0035091">
    <property type="term" value="F:phosphatidylinositol binding"/>
    <property type="evidence" value="ECO:0007669"/>
    <property type="project" value="InterPro"/>
</dbReference>
<dbReference type="SMART" id="SM00313">
    <property type="entry name" value="PXA"/>
    <property type="match status" value="1"/>
</dbReference>
<dbReference type="CDD" id="cd06876">
    <property type="entry name" value="PX_MDM1p"/>
    <property type="match status" value="1"/>
</dbReference>
<feature type="domain" description="PX" evidence="5">
    <location>
        <begin position="1244"/>
        <end position="1362"/>
    </location>
</feature>
<feature type="compositionally biased region" description="Basic and acidic residues" evidence="2">
    <location>
        <begin position="1102"/>
        <end position="1113"/>
    </location>
</feature>
<feature type="transmembrane region" description="Helical" evidence="3">
    <location>
        <begin position="305"/>
        <end position="325"/>
    </location>
</feature>
<dbReference type="Gene3D" id="1.10.167.10">
    <property type="entry name" value="Regulator of G-protein Signalling 4, domain 2"/>
    <property type="match status" value="1"/>
</dbReference>
<evidence type="ECO:0000259" key="6">
    <source>
        <dbReference type="PROSITE" id="PS51207"/>
    </source>
</evidence>
<feature type="transmembrane region" description="Helical" evidence="3">
    <location>
        <begin position="243"/>
        <end position="262"/>
    </location>
</feature>
<dbReference type="InterPro" id="IPR013937">
    <property type="entry name" value="Sorting_nexin_C"/>
</dbReference>
<reference evidence="8" key="1">
    <citation type="submission" date="2020-06" db="EMBL/GenBank/DDBJ databases">
        <title>A chromosome-scale genome assembly of Talaromyces rugulosus W13939.</title>
        <authorList>
            <person name="Wang B."/>
            <person name="Guo L."/>
            <person name="Ye K."/>
            <person name="Wang L."/>
        </authorList>
    </citation>
    <scope>NUCLEOTIDE SEQUENCE [LARGE SCALE GENOMIC DNA]</scope>
    <source>
        <strain evidence="8">W13939</strain>
    </source>
</reference>
<dbReference type="InterPro" id="IPR003114">
    <property type="entry name" value="Phox_assoc"/>
</dbReference>
<dbReference type="SUPFAM" id="SSF64268">
    <property type="entry name" value="PX domain"/>
    <property type="match status" value="1"/>
</dbReference>
<dbReference type="KEGG" id="trg:TRUGW13939_03578"/>
<feature type="region of interest" description="Disordered" evidence="2">
    <location>
        <begin position="940"/>
        <end position="1046"/>
    </location>
</feature>
<keyword evidence="3" id="KW-0812">Transmembrane</keyword>
<feature type="transmembrane region" description="Helical" evidence="3">
    <location>
        <begin position="384"/>
        <end position="402"/>
    </location>
</feature>
<feature type="transmembrane region" description="Helical" evidence="3">
    <location>
        <begin position="408"/>
        <end position="431"/>
    </location>
</feature>
<feature type="domain" description="RGS" evidence="4">
    <location>
        <begin position="793"/>
        <end position="934"/>
    </location>
</feature>
<dbReference type="Pfam" id="PF02194">
    <property type="entry name" value="PXA"/>
    <property type="match status" value="1"/>
</dbReference>
<dbReference type="OrthoDB" id="120967at2759"/>
<dbReference type="SUPFAM" id="SSF48097">
    <property type="entry name" value="Regulator of G-protein signaling, RGS"/>
    <property type="match status" value="1"/>
</dbReference>
<sequence length="1610" mass="179220">VMFPSGCAPWLIAILVLPAAFTIIGLQVFNGTLDVIGQLSASSSHALRTVYTGLGPVDEVLTNLVLFFWNVVDGTYPPIALFALWMAGQIVCVLVVTMLEGYRKVNHKKAISYFTIWGVLYQNIPWGVMMPVYYALHLVTSPTAHSTHVKSKRELVQFDNSALRVLPWSVLIGCIVPTALMALPSSQLISHDLHQLFVVIWQPFPVWVGLCQAICTTDVPQSNLPEKKAVETSRKTINKICTLCLRLAVLVNAFLGYLIVFAENYSWGNSFGEANLIQKFTQVFIPVPLADKVTVESLPKGCLALLQYDAYFACGAALIWACVLYRRLVGNLTLSDFAGWILQAHQHRQQQALSSLDESVSMTRHGSPALDSYPGRMALSRTHLLLAAASGCISWGLVVNWLPFARYLGHAFITGILFASLVSVGAALLTIKTKADNASKTRTAPAVAFLAPGTWSKEVAAYRKNVTYEPKSLYPESFVVSEGIDELLQLASRDFIASWYKNISRSPKFVHEVDKALRSAIGNLRDRLMSEDVTSLVVARIVPILTAHLKEFDRAERAVRGRNLARSVTESEELDLAIASKYREGRLHPAAAVSLTDQKSTQQEYARKLVIGLLPQLLPENLLKSRAVSVLVREIVACAVLFPIVTLLSDPDTWNQLMETYGRTALHDRKTVRKLRAALDEHASPVSKTKQASSFPRLSPNDSERAFERFVRAIRRCNNISDARQFRAQVASQLKRESMVEGQDQVYLRRLETGKRVLDQKVAKLVASGSVPRPVPLRPEIRRESVPNVQDVSLVDLMHNISGLSYFMEFMDRQQRMSLVQFWIVVDGIRTPLEDDFGDDAAASSSSSNTTWTSTEVSDMILINESYLSKPELNVPEESRNAVKAFLKMGKKATPEQYRKARTAILTTQSIILEELEHKYYPKFKTSDLYYKYLSSDEGATTAVQQPDPAPPTTTTAHEPSERRPLPPLITRTMSQPNLPKAKDLRKAVVSSDMRGSASKLFDDGDTSPRRSFDSERSAPLFEDDHDTDPSQILGSGSQNGDGDASKNQVIETMEQALNDIITSEPSNGKFEDPKPTGLMPSSMPFPNDREQASPRSSSEIPRTEIRVGDKGKPSISSLGLIGPSTRTTVFEDELFPDEKKFIEDEYADPDKDEKDPADEIHQAAPGDLGLAEAITALAEDIEKLAAQESVVETLTRKAELTNNTAELRILGKSKASIHREIRRKEMQKQQYIIQESDNSLYGRSTVQIKSIMVGKEEDGHEFALYVIEVRRIAGEQMPAASWAVPRRYSEFHELHQKLRMRYPSVRQLEFPRRRMMMKLQKDFLQKRRSALETYLQQLLLLPEVCRSRDLRAFLSQQAILPHGEPATADGETKDIVTRIYNSVADGMDDFLGNIAMLDQLSTAGQNLISAATSQLSGPESASLVTEDSVTAAEAEAELNAFDDRELEPFVTPICDLFLEAFELNRGNNWLRGRAVVVVLHQLLGSTIERKVRDTTKAFMQDDSLLRYITLAKDTLWPGGSLRTPVVRTPSQKSKTRNEASFMLAALIPDLAGNVVGRANAQAAARRLFAALNNPRLNAHLVFTILDEVVLVLFGGPETRRPRLPRQSSV</sequence>
<feature type="transmembrane region" description="Helical" evidence="3">
    <location>
        <begin position="111"/>
        <end position="136"/>
    </location>
</feature>
<feature type="transmembrane region" description="Helical" evidence="3">
    <location>
        <begin position="630"/>
        <end position="648"/>
    </location>
</feature>
<evidence type="ECO:0000313" key="8">
    <source>
        <dbReference type="Proteomes" id="UP000509510"/>
    </source>
</evidence>
<dbReference type="SMART" id="SM00312">
    <property type="entry name" value="PX"/>
    <property type="match status" value="1"/>
</dbReference>
<dbReference type="Proteomes" id="UP000509510">
    <property type="component" value="Chromosome II"/>
</dbReference>
<evidence type="ECO:0000259" key="5">
    <source>
        <dbReference type="PROSITE" id="PS50195"/>
    </source>
</evidence>
<accession>A0A7H8QTZ1</accession>
<dbReference type="InterPro" id="IPR036305">
    <property type="entry name" value="RGS_sf"/>
</dbReference>
<name>A0A7H8QTZ1_TALRU</name>
<dbReference type="PROSITE" id="PS51207">
    <property type="entry name" value="PXA"/>
    <property type="match status" value="1"/>
</dbReference>
<feature type="compositionally biased region" description="Basic and acidic residues" evidence="2">
    <location>
        <begin position="1001"/>
        <end position="1017"/>
    </location>
</feature>
<dbReference type="PANTHER" id="PTHR22775">
    <property type="entry name" value="SORTING NEXIN"/>
    <property type="match status" value="1"/>
</dbReference>